<reference evidence="3" key="3">
    <citation type="submission" date="2014-03" db="EMBL/GenBank/DDBJ databases">
        <title>Genome Sequence of the Tsetse Fly (Glossina morsitans): Vector of African Trypanosomiasis.</title>
        <authorList>
            <person name="Lawson D."/>
        </authorList>
    </citation>
    <scope>NUCLEOTIDE SEQUENCE [LARGE SCALE GENOMIC DNA]</scope>
    <source>
        <strain evidence="3">Yale</strain>
    </source>
</reference>
<evidence type="ECO:0000256" key="1">
    <source>
        <dbReference type="SAM" id="Phobius"/>
    </source>
</evidence>
<accession>D3TSI7</accession>
<dbReference type="EMBL" id="EZ424389">
    <property type="protein sequence ID" value="ADD20665.1"/>
    <property type="molecule type" value="mRNA"/>
</dbReference>
<dbReference type="Proteomes" id="UP000092444">
    <property type="component" value="Unassembled WGS sequence"/>
</dbReference>
<dbReference type="VEuPathDB" id="VectorBase:GMOY012243"/>
<evidence type="ECO:0000313" key="2">
    <source>
        <dbReference type="EMBL" id="ADD20665.1"/>
    </source>
</evidence>
<reference evidence="3" key="5">
    <citation type="submission" date="2016-07" db="UniProtKB">
        <authorList>
            <consortium name="VectorBase"/>
        </authorList>
    </citation>
    <scope>IDENTIFICATION</scope>
    <source>
        <strain evidence="3">Yale</strain>
    </source>
</reference>
<evidence type="ECO:0000313" key="3">
    <source>
        <dbReference type="EnsemblMetazoa" id="GMOY012243-PA"/>
    </source>
</evidence>
<keyword evidence="4" id="KW-1185">Reference proteome</keyword>
<reference evidence="2" key="2">
    <citation type="submission" date="2010-01" db="EMBL/GenBank/DDBJ databases">
        <authorList>
            <consortium name="International Glossina Genome Initiative"/>
            <person name="da Silva J."/>
            <person name="Ribeiro J.M.C."/>
            <person name="Abbeele J.V."/>
            <person name="Attardo G."/>
            <person name="Hao Z."/>
            <person name="Haines L.R."/>
            <person name="Soares M.B."/>
            <person name="Berriman M."/>
            <person name="Aksoy S."/>
            <person name="Lehane M.J."/>
        </authorList>
    </citation>
    <scope>NUCLEOTIDE SEQUENCE</scope>
    <source>
        <tissue evidence="2">Salivary gland</tissue>
    </source>
</reference>
<dbReference type="EMBL" id="CCAG010009396">
    <property type="status" value="NOT_ANNOTATED_CDS"/>
    <property type="molecule type" value="Genomic_DNA"/>
</dbReference>
<dbReference type="EnsemblMetazoa" id="GMOY012243-RA">
    <property type="protein sequence ID" value="GMOY012243-PA"/>
    <property type="gene ID" value="GMOY012243"/>
</dbReference>
<evidence type="ECO:0000313" key="4">
    <source>
        <dbReference type="Proteomes" id="UP000092444"/>
    </source>
</evidence>
<feature type="transmembrane region" description="Helical" evidence="1">
    <location>
        <begin position="6"/>
        <end position="28"/>
    </location>
</feature>
<reference evidence="3 4" key="4">
    <citation type="submission" date="2014-03" db="EMBL/GenBank/DDBJ databases">
        <title>Genome Sequence of the Tsetse Fly (Glossina morsitans): Vector of African Trypanosomiasis.</title>
        <authorList>
            <consortium name="International Glossina Genome Initiative W.H.O."/>
            <person name="Lawson D."/>
        </authorList>
    </citation>
    <scope>NUCLEOTIDE SEQUENCE [LARGE SCALE GENOMIC DNA]</scope>
    <source>
        <strain evidence="3 4">Yale</strain>
    </source>
</reference>
<proteinExistence type="evidence at transcript level"/>
<name>D3TSI7_GLOMM</name>
<keyword evidence="1" id="KW-1133">Transmembrane helix</keyword>
<reference evidence="2" key="1">
    <citation type="journal article" date="2010" name="BMC Genomics">
        <title>An insight into the sialome of Glossina morsitans morsitans.</title>
        <authorList>
            <person name="Alves-Silva J."/>
            <person name="Ribeiro J.M."/>
            <person name="Van Den Abbeele J."/>
            <person name="Attardo G."/>
            <person name="Hao Z."/>
            <person name="Haines L.R."/>
            <person name="Soares M.B."/>
            <person name="Berriman M."/>
            <person name="Aksoy S."/>
            <person name="Lehane M.J."/>
        </authorList>
    </citation>
    <scope>NUCLEOTIDE SEQUENCE</scope>
    <source>
        <tissue evidence="2">Salivary gland</tissue>
    </source>
</reference>
<dbReference type="AlphaFoldDB" id="D3TSI7"/>
<organism evidence="2">
    <name type="scientific">Glossina morsitans morsitans</name>
    <name type="common">Savannah tsetse fly</name>
    <dbReference type="NCBI Taxonomy" id="37546"/>
    <lineage>
        <taxon>Eukaryota</taxon>
        <taxon>Metazoa</taxon>
        <taxon>Ecdysozoa</taxon>
        <taxon>Arthropoda</taxon>
        <taxon>Hexapoda</taxon>
        <taxon>Insecta</taxon>
        <taxon>Pterygota</taxon>
        <taxon>Neoptera</taxon>
        <taxon>Endopterygota</taxon>
        <taxon>Diptera</taxon>
        <taxon>Brachycera</taxon>
        <taxon>Muscomorpha</taxon>
        <taxon>Hippoboscoidea</taxon>
        <taxon>Glossinidae</taxon>
        <taxon>Glossina</taxon>
    </lineage>
</organism>
<keyword evidence="1" id="KW-0812">Transmembrane</keyword>
<keyword evidence="1" id="KW-0472">Membrane</keyword>
<sequence length="52" mass="6352">MKLFHFVSFYQTFYIILFLFTFIDCILFRKKHRMTKAIHNFQPNGSQGTLFN</sequence>
<reference evidence="3" key="6">
    <citation type="submission" date="2020-05" db="UniProtKB">
        <authorList>
            <consortium name="EnsemblMetazoa"/>
        </authorList>
    </citation>
    <scope>IDENTIFICATION</scope>
    <source>
        <strain evidence="3">Yale</strain>
    </source>
</reference>
<protein>
    <submittedName>
        <fullName evidence="2 3">Hypothetical secreted peptide</fullName>
    </submittedName>
</protein>